<dbReference type="RefSeq" id="WP_028091584.1">
    <property type="nucleotide sequence ID" value="NZ_JAQMTU010000016.1"/>
</dbReference>
<evidence type="ECO:0000256" key="1">
    <source>
        <dbReference type="ARBA" id="ARBA00023186"/>
    </source>
</evidence>
<comment type="caution">
    <text evidence="2">The sequence shown here is derived from an EMBL/GenBank/DDBJ whole genome shotgun (WGS) entry which is preliminary data.</text>
</comment>
<name>A0ABT5A0F2_9CYAN</name>
<evidence type="ECO:0000313" key="3">
    <source>
        <dbReference type="Proteomes" id="UP001212123"/>
    </source>
</evidence>
<accession>A0ABT5A0F2</accession>
<keyword evidence="1" id="KW-0143">Chaperone</keyword>
<evidence type="ECO:0000313" key="2">
    <source>
        <dbReference type="EMBL" id="MDB9485372.1"/>
    </source>
</evidence>
<protein>
    <submittedName>
        <fullName evidence="2">Nucleotide exchange factor GrpE</fullName>
    </submittedName>
</protein>
<reference evidence="2 3" key="1">
    <citation type="submission" date="2023-01" db="EMBL/GenBank/DDBJ databases">
        <title>Genomes from the Australian National Cyanobacteria Reference Collection.</title>
        <authorList>
            <person name="Willis A."/>
            <person name="Lee E.M.F."/>
        </authorList>
    </citation>
    <scope>NUCLEOTIDE SEQUENCE [LARGE SCALE GENOMIC DNA]</scope>
    <source>
        <strain evidence="2 3">CS-537/01</strain>
    </source>
</reference>
<organism evidence="2 3">
    <name type="scientific">Dolichospermum circinale CS-537/01</name>
    <dbReference type="NCBI Taxonomy" id="3021739"/>
    <lineage>
        <taxon>Bacteria</taxon>
        <taxon>Bacillati</taxon>
        <taxon>Cyanobacteriota</taxon>
        <taxon>Cyanophyceae</taxon>
        <taxon>Nostocales</taxon>
        <taxon>Aphanizomenonaceae</taxon>
        <taxon>Dolichospermum</taxon>
        <taxon>Dolichospermum circinale</taxon>
    </lineage>
</organism>
<keyword evidence="3" id="KW-1185">Reference proteome</keyword>
<dbReference type="Proteomes" id="UP001212123">
    <property type="component" value="Unassembled WGS sequence"/>
</dbReference>
<dbReference type="EMBL" id="JAQMTU010000016">
    <property type="protein sequence ID" value="MDB9485372.1"/>
    <property type="molecule type" value="Genomic_DNA"/>
</dbReference>
<dbReference type="InterPro" id="IPR000740">
    <property type="entry name" value="GrpE"/>
</dbReference>
<dbReference type="InterPro" id="IPR009012">
    <property type="entry name" value="GrpE_head"/>
</dbReference>
<dbReference type="Gene3D" id="2.30.22.10">
    <property type="entry name" value="Head domain of nucleotide exchange factor GrpE"/>
    <property type="match status" value="1"/>
</dbReference>
<dbReference type="Pfam" id="PF01025">
    <property type="entry name" value="GrpE"/>
    <property type="match status" value="1"/>
</dbReference>
<sequence length="169" mass="19307">MSDSSPKYLISLEVRNLLVQKLSTLEKDNVSLRKSLKEQQTQTTAQTEDLFLELLEVADALEALLYYLENNPHQSPEFTASLPNSISAVNRKFIGILRKRQLLPIELQAGTEPDLNLCRVIDQEERTDIPDQTITKIVRRGFYWGEKVLRPAEVITAKSNHGNEEKDNE</sequence>
<dbReference type="GeneID" id="78014488"/>
<gene>
    <name evidence="2" type="primary">grpE</name>
    <name evidence="2" type="ORF">PN492_02215</name>
</gene>
<proteinExistence type="predicted"/>
<dbReference type="SUPFAM" id="SSF51064">
    <property type="entry name" value="Head domain of nucleotide exchange factor GrpE"/>
    <property type="match status" value="1"/>
</dbReference>